<reference evidence="12 13" key="1">
    <citation type="submission" date="2006-02" db="EMBL/GenBank/DDBJ databases">
        <authorList>
            <person name="Murray A."/>
            <person name="Staley J."/>
            <person name="Ferriera S."/>
            <person name="Johnson J."/>
            <person name="Kravitz S."/>
            <person name="Halpern A."/>
            <person name="Remington K."/>
            <person name="Beeson K."/>
            <person name="Tran B."/>
            <person name="Rogers Y.-H."/>
            <person name="Friedman R."/>
            <person name="Venter J.C."/>
        </authorList>
    </citation>
    <scope>NUCLEOTIDE SEQUENCE [LARGE SCALE GENOMIC DNA]</scope>
    <source>
        <strain evidence="12 13">23-P</strain>
    </source>
</reference>
<dbReference type="InterPro" id="IPR050482">
    <property type="entry name" value="Sensor_HK_TwoCompSys"/>
</dbReference>
<feature type="transmembrane region" description="Helical" evidence="10">
    <location>
        <begin position="361"/>
        <end position="382"/>
    </location>
</feature>
<proteinExistence type="predicted"/>
<dbReference type="PROSITE" id="PS50005">
    <property type="entry name" value="TPR"/>
    <property type="match status" value="1"/>
</dbReference>
<dbReference type="InterPro" id="IPR011712">
    <property type="entry name" value="Sig_transdc_His_kin_sub3_dim/P"/>
</dbReference>
<dbReference type="eggNOG" id="COG0457">
    <property type="taxonomic scope" value="Bacteria"/>
</dbReference>
<dbReference type="GO" id="GO:0000155">
    <property type="term" value="F:phosphorelay sensor kinase activity"/>
    <property type="evidence" value="ECO:0007669"/>
    <property type="project" value="InterPro"/>
</dbReference>
<accession>A4BW17</accession>
<dbReference type="eggNOG" id="COG4585">
    <property type="taxonomic scope" value="Bacteria"/>
</dbReference>
<evidence type="ECO:0000256" key="4">
    <source>
        <dbReference type="ARBA" id="ARBA00022679"/>
    </source>
</evidence>
<gene>
    <name evidence="12" type="ORF">PI23P_01652</name>
</gene>
<dbReference type="SMART" id="SM00028">
    <property type="entry name" value="TPR"/>
    <property type="match status" value="4"/>
</dbReference>
<dbReference type="SUPFAM" id="SSF55874">
    <property type="entry name" value="ATPase domain of HSP90 chaperone/DNA topoisomerase II/histidine kinase"/>
    <property type="match status" value="1"/>
</dbReference>
<evidence type="ECO:0000256" key="8">
    <source>
        <dbReference type="ARBA" id="ARBA00023012"/>
    </source>
</evidence>
<protein>
    <recommendedName>
        <fullName evidence="2">histidine kinase</fullName>
        <ecNumber evidence="2">2.7.13.3</ecNumber>
    </recommendedName>
</protein>
<dbReference type="HOGENOM" id="CLU_433362_0_0_10"/>
<dbReference type="InterPro" id="IPR019734">
    <property type="entry name" value="TPR_rpt"/>
</dbReference>
<dbReference type="Pfam" id="PF02518">
    <property type="entry name" value="HATPase_c"/>
    <property type="match status" value="1"/>
</dbReference>
<evidence type="ECO:0000256" key="5">
    <source>
        <dbReference type="ARBA" id="ARBA00022741"/>
    </source>
</evidence>
<comment type="caution">
    <text evidence="12">The sequence shown here is derived from an EMBL/GenBank/DDBJ whole genome shotgun (WGS) entry which is preliminary data.</text>
</comment>
<dbReference type="GO" id="GO:0046983">
    <property type="term" value="F:protein dimerization activity"/>
    <property type="evidence" value="ECO:0007669"/>
    <property type="project" value="InterPro"/>
</dbReference>
<dbReference type="EC" id="2.7.13.3" evidence="2"/>
<dbReference type="PANTHER" id="PTHR24421:SF10">
    <property type="entry name" value="NITRATE_NITRITE SENSOR PROTEIN NARQ"/>
    <property type="match status" value="1"/>
</dbReference>
<evidence type="ECO:0000313" key="12">
    <source>
        <dbReference type="EMBL" id="EAR13158.1"/>
    </source>
</evidence>
<dbReference type="InterPro" id="IPR011990">
    <property type="entry name" value="TPR-like_helical_dom_sf"/>
</dbReference>
<dbReference type="CDD" id="cd16917">
    <property type="entry name" value="HATPase_UhpB-NarQ-NarX-like"/>
    <property type="match status" value="1"/>
</dbReference>
<dbReference type="PROSITE" id="PS50109">
    <property type="entry name" value="HIS_KIN"/>
    <property type="match status" value="1"/>
</dbReference>
<keyword evidence="13" id="KW-1185">Reference proteome</keyword>
<comment type="catalytic activity">
    <reaction evidence="1">
        <text>ATP + protein L-histidine = ADP + protein N-phospho-L-histidine.</text>
        <dbReference type="EC" id="2.7.13.3"/>
    </reaction>
</comment>
<dbReference type="GO" id="GO:0016020">
    <property type="term" value="C:membrane"/>
    <property type="evidence" value="ECO:0007669"/>
    <property type="project" value="InterPro"/>
</dbReference>
<dbReference type="Pfam" id="PF13181">
    <property type="entry name" value="TPR_8"/>
    <property type="match status" value="1"/>
</dbReference>
<dbReference type="InterPro" id="IPR005467">
    <property type="entry name" value="His_kinase_dom"/>
</dbReference>
<keyword evidence="10" id="KW-0472">Membrane</keyword>
<dbReference type="Gene3D" id="1.25.40.10">
    <property type="entry name" value="Tetratricopeptide repeat domain"/>
    <property type="match status" value="2"/>
</dbReference>
<dbReference type="AlphaFoldDB" id="A4BW17"/>
<dbReference type="Pfam" id="PF07730">
    <property type="entry name" value="HisKA_3"/>
    <property type="match status" value="1"/>
</dbReference>
<name>A4BW17_9FLAO</name>
<evidence type="ECO:0000259" key="11">
    <source>
        <dbReference type="PROSITE" id="PS50109"/>
    </source>
</evidence>
<dbReference type="Proteomes" id="UP000003053">
    <property type="component" value="Unassembled WGS sequence"/>
</dbReference>
<dbReference type="InterPro" id="IPR003594">
    <property type="entry name" value="HATPase_dom"/>
</dbReference>
<evidence type="ECO:0000256" key="3">
    <source>
        <dbReference type="ARBA" id="ARBA00022553"/>
    </source>
</evidence>
<sequence length="631" mass="72188">MFTILPLAIDGNNCCIFKGMNRYLRCVLLVLATIRIGNHIIIANNKGEARSVQVSPLPFPQKKDSLQVIRYQEIRQYYENEEYSKSLEFGLALFTELEKSNNTVLRYLTAFLLGENFSKIKDHDKAILYLKKSLFLLKKEVLLDHPRLNTFTEVPVNSYLLADNLLKIGVEYSLLEKKDSAISYYNKIIQMNFIDEDLSSIKAGAYNNLSATFIKIGSYGVAKKYSLQALEIRKLHKNKLNEASALTNLASIYMLEDNFKKAKEIYTSALDLIEQDNSSEAIRYKEDLYFNLAWALYNLKDFEAYDYQEKSFLIKDSLQSVEFDHIVRQVYEKYQLDIAKKQANTAASDLKLKELEEKRTIIFFILLILLLTVSSGVIVFNYKLRQKNLKLKLAQTRLAQKNKLEKLKSEAQVRILNATLDGKETERKQIAETLHDSVSSLLSSANLHLQATKMQFNGVFPTEIDKTQQIITEASQTIRDLSHSLVSSVLLKFGLKYAIKEMSEKYSNSQLQINTDIKNLRRYHQNFEIKANNIIQEFVNNILKHSKASKALVKLEEKNGRLLIQIEDDGEGFDKTLTSTKDGIGINQIHARIQMMQGKFLIDSVLNEGTTVFAELPIMEKNAITPAGPTL</sequence>
<keyword evidence="4" id="KW-0808">Transferase</keyword>
<dbReference type="Gene3D" id="3.30.565.10">
    <property type="entry name" value="Histidine kinase-like ATPase, C-terminal domain"/>
    <property type="match status" value="1"/>
</dbReference>
<keyword evidence="7" id="KW-0067">ATP-binding</keyword>
<dbReference type="PANTHER" id="PTHR24421">
    <property type="entry name" value="NITRATE/NITRITE SENSOR PROTEIN NARX-RELATED"/>
    <property type="match status" value="1"/>
</dbReference>
<organism evidence="12 13">
    <name type="scientific">Polaribacter irgensii 23-P</name>
    <dbReference type="NCBI Taxonomy" id="313594"/>
    <lineage>
        <taxon>Bacteria</taxon>
        <taxon>Pseudomonadati</taxon>
        <taxon>Bacteroidota</taxon>
        <taxon>Flavobacteriia</taxon>
        <taxon>Flavobacteriales</taxon>
        <taxon>Flavobacteriaceae</taxon>
    </lineage>
</organism>
<dbReference type="STRING" id="313594.PI23P_01652"/>
<dbReference type="GO" id="GO:0005524">
    <property type="term" value="F:ATP binding"/>
    <property type="evidence" value="ECO:0007669"/>
    <property type="project" value="UniProtKB-KW"/>
</dbReference>
<keyword evidence="10" id="KW-1133">Transmembrane helix</keyword>
<dbReference type="InterPro" id="IPR036890">
    <property type="entry name" value="HATPase_C_sf"/>
</dbReference>
<evidence type="ECO:0000256" key="1">
    <source>
        <dbReference type="ARBA" id="ARBA00000085"/>
    </source>
</evidence>
<evidence type="ECO:0000313" key="13">
    <source>
        <dbReference type="Proteomes" id="UP000003053"/>
    </source>
</evidence>
<evidence type="ECO:0000256" key="2">
    <source>
        <dbReference type="ARBA" id="ARBA00012438"/>
    </source>
</evidence>
<evidence type="ECO:0000256" key="6">
    <source>
        <dbReference type="ARBA" id="ARBA00022777"/>
    </source>
</evidence>
<keyword evidence="3" id="KW-0597">Phosphoprotein</keyword>
<keyword evidence="9" id="KW-0802">TPR repeat</keyword>
<evidence type="ECO:0000256" key="10">
    <source>
        <dbReference type="SAM" id="Phobius"/>
    </source>
</evidence>
<keyword evidence="5" id="KW-0547">Nucleotide-binding</keyword>
<dbReference type="SUPFAM" id="SSF48452">
    <property type="entry name" value="TPR-like"/>
    <property type="match status" value="1"/>
</dbReference>
<evidence type="ECO:0000256" key="9">
    <source>
        <dbReference type="PROSITE-ProRule" id="PRU00339"/>
    </source>
</evidence>
<keyword evidence="8" id="KW-0902">Two-component regulatory system</keyword>
<dbReference type="Pfam" id="PF13424">
    <property type="entry name" value="TPR_12"/>
    <property type="match status" value="1"/>
</dbReference>
<keyword evidence="6 12" id="KW-0418">Kinase</keyword>
<dbReference type="OrthoDB" id="9760839at2"/>
<dbReference type="Gene3D" id="1.20.5.1930">
    <property type="match status" value="1"/>
</dbReference>
<feature type="repeat" description="TPR" evidence="9">
    <location>
        <begin position="243"/>
        <end position="276"/>
    </location>
</feature>
<evidence type="ECO:0000256" key="7">
    <source>
        <dbReference type="ARBA" id="ARBA00022840"/>
    </source>
</evidence>
<dbReference type="EMBL" id="AAOG01000001">
    <property type="protein sequence ID" value="EAR13158.1"/>
    <property type="molecule type" value="Genomic_DNA"/>
</dbReference>
<feature type="domain" description="Histidine kinase" evidence="11">
    <location>
        <begin position="429"/>
        <end position="620"/>
    </location>
</feature>
<keyword evidence="10" id="KW-0812">Transmembrane</keyword>